<evidence type="ECO:0000313" key="2">
    <source>
        <dbReference type="EMBL" id="NKY48767.1"/>
    </source>
</evidence>
<dbReference type="EMBL" id="JAAXOP010000001">
    <property type="protein sequence ID" value="NKY48767.1"/>
    <property type="molecule type" value="Genomic_DNA"/>
</dbReference>
<dbReference type="Proteomes" id="UP000565711">
    <property type="component" value="Unassembled WGS sequence"/>
</dbReference>
<comment type="caution">
    <text evidence="2">The sequence shown here is derived from an EMBL/GenBank/DDBJ whole genome shotgun (WGS) entry which is preliminary data.</text>
</comment>
<proteinExistence type="predicted"/>
<accession>A0A846XQ72</accession>
<organism evidence="2 3">
    <name type="scientific">Nocardia vermiculata</name>
    <dbReference type="NCBI Taxonomy" id="257274"/>
    <lineage>
        <taxon>Bacteria</taxon>
        <taxon>Bacillati</taxon>
        <taxon>Actinomycetota</taxon>
        <taxon>Actinomycetes</taxon>
        <taxon>Mycobacteriales</taxon>
        <taxon>Nocardiaceae</taxon>
        <taxon>Nocardia</taxon>
    </lineage>
</organism>
<protein>
    <submittedName>
        <fullName evidence="2">Acyl transferase</fullName>
    </submittedName>
</protein>
<dbReference type="AlphaFoldDB" id="A0A846XQ72"/>
<sequence length="169" mass="16860">MIPVAAGAAVAAVTACTSGSPASEGPDTVGRRPISAPMPAGPIPSDTASAALTARVPAPLTATVTSGLSPVVTTAAGTPFDGEHVSGPAAERLQQAVDAGRQPWRLDEDAVARAFVSARFGWSQATVTGNSESVRVATGPDGRGVTLALVQPARVGDGGIWVVESGHWN</sequence>
<name>A0A846XQ72_9NOCA</name>
<dbReference type="GO" id="GO:0016740">
    <property type="term" value="F:transferase activity"/>
    <property type="evidence" value="ECO:0007669"/>
    <property type="project" value="UniProtKB-KW"/>
</dbReference>
<reference evidence="2 3" key="1">
    <citation type="submission" date="2020-04" db="EMBL/GenBank/DDBJ databases">
        <title>MicrobeNet Type strains.</title>
        <authorList>
            <person name="Nicholson A.C."/>
        </authorList>
    </citation>
    <scope>NUCLEOTIDE SEQUENCE [LARGE SCALE GENOMIC DNA]</scope>
    <source>
        <strain evidence="2 3">JCM 12354</strain>
    </source>
</reference>
<feature type="region of interest" description="Disordered" evidence="1">
    <location>
        <begin position="16"/>
        <end position="47"/>
    </location>
</feature>
<evidence type="ECO:0000313" key="3">
    <source>
        <dbReference type="Proteomes" id="UP000565711"/>
    </source>
</evidence>
<keyword evidence="3" id="KW-1185">Reference proteome</keyword>
<evidence type="ECO:0000256" key="1">
    <source>
        <dbReference type="SAM" id="MobiDB-lite"/>
    </source>
</evidence>
<keyword evidence="2" id="KW-0808">Transferase</keyword>
<gene>
    <name evidence="2" type="ORF">HGA08_00895</name>
</gene>